<dbReference type="OrthoDB" id="4087635at2759"/>
<name>A0A2V1B2D6_9ASCO</name>
<evidence type="ECO:0000256" key="2">
    <source>
        <dbReference type="SAM" id="MobiDB-lite"/>
    </source>
</evidence>
<comment type="caution">
    <text evidence="3">The sequence shown here is derived from an EMBL/GenBank/DDBJ whole genome shotgun (WGS) entry which is preliminary data.</text>
</comment>
<feature type="coiled-coil region" evidence="1">
    <location>
        <begin position="118"/>
        <end position="159"/>
    </location>
</feature>
<dbReference type="EMBL" id="PKFO01000011">
    <property type="protein sequence ID" value="PVH23581.1"/>
    <property type="molecule type" value="Genomic_DNA"/>
</dbReference>
<dbReference type="GeneID" id="37009201"/>
<dbReference type="RefSeq" id="XP_025344521.1">
    <property type="nucleotide sequence ID" value="XM_025487505.1"/>
</dbReference>
<feature type="compositionally biased region" description="Basic and acidic residues" evidence="2">
    <location>
        <begin position="30"/>
        <end position="44"/>
    </location>
</feature>
<keyword evidence="4" id="KW-1185">Reference proteome</keyword>
<evidence type="ECO:0000256" key="1">
    <source>
        <dbReference type="SAM" id="Coils"/>
    </source>
</evidence>
<dbReference type="Proteomes" id="UP000244309">
    <property type="component" value="Unassembled WGS sequence"/>
</dbReference>
<organism evidence="3 4">
    <name type="scientific">Candidozyma haemuli</name>
    <dbReference type="NCBI Taxonomy" id="45357"/>
    <lineage>
        <taxon>Eukaryota</taxon>
        <taxon>Fungi</taxon>
        <taxon>Dikarya</taxon>
        <taxon>Ascomycota</taxon>
        <taxon>Saccharomycotina</taxon>
        <taxon>Pichiomycetes</taxon>
        <taxon>Metschnikowiaceae</taxon>
        <taxon>Candidozyma</taxon>
    </lineage>
</organism>
<accession>A0A2V1B2D6</accession>
<evidence type="ECO:0000313" key="4">
    <source>
        <dbReference type="Proteomes" id="UP000244309"/>
    </source>
</evidence>
<reference evidence="3 4" key="1">
    <citation type="submission" date="2017-12" db="EMBL/GenBank/DDBJ databases">
        <title>Genome Sequence of a Multidrug-Resistant Candida haemulonii Isolate from a Patient with Chronic Leg Ulcers in Israel.</title>
        <authorList>
            <person name="Chow N.A."/>
            <person name="Gade L."/>
            <person name="Batra D."/>
            <person name="Rowe L.A."/>
            <person name="Ben-Ami R."/>
            <person name="Loparev V.N."/>
            <person name="Litvintseva A.P."/>
        </authorList>
    </citation>
    <scope>NUCLEOTIDE SEQUENCE [LARGE SCALE GENOMIC DNA]</scope>
    <source>
        <strain evidence="3 4">B11899</strain>
    </source>
</reference>
<feature type="compositionally biased region" description="Acidic residues" evidence="2">
    <location>
        <begin position="45"/>
        <end position="54"/>
    </location>
</feature>
<dbReference type="AlphaFoldDB" id="A0A2V1B2D6"/>
<keyword evidence="1" id="KW-0175">Coiled coil</keyword>
<proteinExistence type="predicted"/>
<feature type="region of interest" description="Disordered" evidence="2">
    <location>
        <begin position="1"/>
        <end position="72"/>
    </location>
</feature>
<evidence type="ECO:0000313" key="3">
    <source>
        <dbReference type="EMBL" id="PVH23581.1"/>
    </source>
</evidence>
<dbReference type="VEuPathDB" id="FungiDB:CXQ85_003871"/>
<sequence>MEVSGRSGHSGESGTNTAYTVLPDPAKTFSLRESHFRDKPVEVEKEYEDEDGWSEPERPTVAALDESDHEMDVPNVEYTTVPSADPDQYFMEIPGDDEDVEMEDVAVKELPGSVSEYIERVKRDTREAEESVARAKQQLEVSRKRIEVMEEKKKQLLQLVLEGSEAGFGGIAGFIKDLYRQGSGDVVEVASPVAPPGKEDVDMMSLFA</sequence>
<protein>
    <submittedName>
        <fullName evidence="3">Uncharacterized protein</fullName>
    </submittedName>
</protein>
<feature type="compositionally biased region" description="Polar residues" evidence="2">
    <location>
        <begin position="10"/>
        <end position="19"/>
    </location>
</feature>
<gene>
    <name evidence="3" type="ORF">CXQ85_003871</name>
</gene>